<accession>A0A5C5RHM0</accession>
<feature type="compositionally biased region" description="Basic and acidic residues" evidence="1">
    <location>
        <begin position="154"/>
        <end position="164"/>
    </location>
</feature>
<name>A0A5C5RHM0_9ACTN</name>
<organism evidence="3 4">
    <name type="scientific">Tsukamurella conjunctivitidis</name>
    <dbReference type="NCBI Taxonomy" id="2592068"/>
    <lineage>
        <taxon>Bacteria</taxon>
        <taxon>Bacillati</taxon>
        <taxon>Actinomycetota</taxon>
        <taxon>Actinomycetes</taxon>
        <taxon>Mycobacteriales</taxon>
        <taxon>Tsukamurellaceae</taxon>
        <taxon>Tsukamurella</taxon>
    </lineage>
</organism>
<reference evidence="3 4" key="1">
    <citation type="submission" date="2019-06" db="EMBL/GenBank/DDBJ databases">
        <title>Tsukamurella conjunctivitidis sp. nov., Tsukamurella assacharolytica sp. nov. and Tsukamurella sputae sp. nov. isolated from patients with conjunctivitis, bacteraemia (lymphoma) and respiratory infection (sputum) in Hong Kong.</title>
        <authorList>
            <person name="Teng J.L.L."/>
            <person name="Lee H.H."/>
            <person name="Fong J.Y.H."/>
            <person name="Fok K.M.N."/>
            <person name="Lau S.K.P."/>
            <person name="Woo P.C.Y."/>
        </authorList>
    </citation>
    <scope>NUCLEOTIDE SEQUENCE [LARGE SCALE GENOMIC DNA]</scope>
    <source>
        <strain evidence="3 4">HKU72</strain>
    </source>
</reference>
<evidence type="ECO:0000313" key="3">
    <source>
        <dbReference type="EMBL" id="TWS21701.1"/>
    </source>
</evidence>
<feature type="domain" description="Beta-ketoacyl synthase C-terminal" evidence="2">
    <location>
        <begin position="1"/>
        <end position="73"/>
    </location>
</feature>
<dbReference type="RefSeq" id="WP_146489494.1">
    <property type="nucleotide sequence ID" value="NZ_VIGX01000200.1"/>
</dbReference>
<dbReference type="Pfam" id="PF02801">
    <property type="entry name" value="Ketoacyl-synt_C"/>
    <property type="match status" value="1"/>
</dbReference>
<evidence type="ECO:0000313" key="4">
    <source>
        <dbReference type="Proteomes" id="UP000319375"/>
    </source>
</evidence>
<keyword evidence="4" id="KW-1185">Reference proteome</keyword>
<sequence length="193" mass="20634">VSKHDTSTNANDHNESDLHTRLGRALGRTEGNPLFVISQKSLTGHAKGGACVFQVAGLTQLFQTGVVPANASLDCVDEEMAVNPGLVWVRSPLDLGSRGPIRAAFATSLGFGHVSSLVAVVNPGAFEALVVNAADTPEQGRADLEAWRRRSDERLRAGTRHRESGMLGHTPLFEPVESRRLPEESAGVDPHEV</sequence>
<dbReference type="InterPro" id="IPR016039">
    <property type="entry name" value="Thiolase-like"/>
</dbReference>
<feature type="non-terminal residue" evidence="3">
    <location>
        <position position="193"/>
    </location>
</feature>
<dbReference type="OrthoDB" id="4426431at2"/>
<dbReference type="AlphaFoldDB" id="A0A5C5RHM0"/>
<feature type="region of interest" description="Disordered" evidence="1">
    <location>
        <begin position="154"/>
        <end position="193"/>
    </location>
</feature>
<dbReference type="EMBL" id="VIGX01000200">
    <property type="protein sequence ID" value="TWS21701.1"/>
    <property type="molecule type" value="Genomic_DNA"/>
</dbReference>
<dbReference type="Gene3D" id="3.40.47.10">
    <property type="match status" value="1"/>
</dbReference>
<protein>
    <recommendedName>
        <fullName evidence="2">Beta-ketoacyl synthase C-terminal domain-containing protein</fullName>
    </recommendedName>
</protein>
<dbReference type="SUPFAM" id="SSF53901">
    <property type="entry name" value="Thiolase-like"/>
    <property type="match status" value="1"/>
</dbReference>
<comment type="caution">
    <text evidence="3">The sequence shown here is derived from an EMBL/GenBank/DDBJ whole genome shotgun (WGS) entry which is preliminary data.</text>
</comment>
<gene>
    <name evidence="3" type="ORF">FK530_25040</name>
</gene>
<evidence type="ECO:0000259" key="2">
    <source>
        <dbReference type="Pfam" id="PF02801"/>
    </source>
</evidence>
<feature type="compositionally biased region" description="Basic and acidic residues" evidence="1">
    <location>
        <begin position="176"/>
        <end position="193"/>
    </location>
</feature>
<proteinExistence type="predicted"/>
<dbReference type="Proteomes" id="UP000319375">
    <property type="component" value="Unassembled WGS sequence"/>
</dbReference>
<dbReference type="GO" id="GO:0016746">
    <property type="term" value="F:acyltransferase activity"/>
    <property type="evidence" value="ECO:0007669"/>
    <property type="project" value="InterPro"/>
</dbReference>
<feature type="non-terminal residue" evidence="3">
    <location>
        <position position="1"/>
    </location>
</feature>
<dbReference type="InterPro" id="IPR014031">
    <property type="entry name" value="Ketoacyl_synth_C"/>
</dbReference>
<evidence type="ECO:0000256" key="1">
    <source>
        <dbReference type="SAM" id="MobiDB-lite"/>
    </source>
</evidence>